<gene>
    <name evidence="4" type="ORF">SAMN06265364_10651</name>
</gene>
<dbReference type="Pfam" id="PF13715">
    <property type="entry name" value="CarbopepD_reg_2"/>
    <property type="match status" value="1"/>
</dbReference>
<dbReference type="InterPro" id="IPR041700">
    <property type="entry name" value="OMP_b-brl_3"/>
</dbReference>
<dbReference type="AlphaFoldDB" id="A0A2K9H9S5"/>
<dbReference type="InterPro" id="IPR037066">
    <property type="entry name" value="Plug_dom_sf"/>
</dbReference>
<proteinExistence type="predicted"/>
<protein>
    <submittedName>
        <fullName evidence="4">Outer membrane receptor proteins, mostly Fe transport</fullName>
    </submittedName>
</protein>
<keyword evidence="2" id="KW-0472">Membrane</keyword>
<dbReference type="InterPro" id="IPR008969">
    <property type="entry name" value="CarboxyPept-like_regulatory"/>
</dbReference>
<dbReference type="InterPro" id="IPR036942">
    <property type="entry name" value="Beta-barrel_TonB_sf"/>
</dbReference>
<reference evidence="4 5" key="1">
    <citation type="submission" date="2017-06" db="EMBL/GenBank/DDBJ databases">
        <authorList>
            <person name="Varghese N."/>
            <person name="Submissions S."/>
        </authorList>
    </citation>
    <scope>NUCLEOTIDE SEQUENCE [LARGE SCALE GENOMIC DNA]</scope>
    <source>
        <strain evidence="4 5">DSM 26989</strain>
    </source>
</reference>
<dbReference type="PANTHER" id="PTHR40980">
    <property type="entry name" value="PLUG DOMAIN-CONTAINING PROTEIN"/>
    <property type="match status" value="1"/>
</dbReference>
<comment type="subcellular location">
    <subcellularLocation>
        <location evidence="1">Cell outer membrane</location>
    </subcellularLocation>
</comment>
<keyword evidence="3" id="KW-0998">Cell outer membrane</keyword>
<evidence type="ECO:0000256" key="1">
    <source>
        <dbReference type="ARBA" id="ARBA00004442"/>
    </source>
</evidence>
<sequence>MRKHLFLGILLLIVCGVQAQHITRNYNKTSLPHVLTDIDNASQRYTINFIYNELEDFTVTVKLRNRTIPEAIREVLGFYPMRMTVSDSLIFVECTQKVPTKVIGHIVDQHNQPVPFANVALLNPSDSSFINGGVTNNGGDFVIPCSQRKVLLRVSFVGFATYYKLINVGNIGTIRMKTDPYTLKSVTVKGMRRVIKNDVDRLQYLVSNDPFSKGMNGIEVMGRVPMLNVSDESVSIVGKGITHIMLDGHILEMTADAVKAKLRSLKAEDIERIEVITIPPAKYKAEANAGYINIVMKRDKSKGWSGSISEEVQRQYRGRYFQDINLNYAGRKFELSTGLGMSLDKVINESYCVYDFKDGHQRSTRKRTIAPWPSYNADAIVKYHATRRLELGVMTSFYTDHTSPDHTFVSINRDTTFTTAHAPAVWNNNISTTLYAEYKLDSLEKTLNVNYNFFNSNAPTQSENVSVTNGMTESLRNKSKANYKINALKLDFSLPFKHLYMETGVSFSAIRNKTSLMLENLANGQWRYNADESNEFLYKERTLAAYLSAKKLLTEKIQIQAGLRYEHTWTESNQLTQRQISRSHYGRFYPTLHLNWQLKGNQNMAFAANWGIERPDFNDLNPFRIYTSTTDYMTGNPYLAAAYTRNMEINYSNGKGLYAVLYSSHGKGETGWRTTFLANGSQVTGPYDGLRHEKTGIYANYNRNVLTWLNLNIGGEVYYYDSHSDYQTDVLQVHGWGKRAEGSLSFMLNHQKTLIAEVNYHHWFREYFAQTQSKSYAYLQMNLKYSCLDDRLKISFTIGDPFHQNINRNTIFYKDYTNTNQFDNHSRYIGLRATWSFGGKQVHRTYHDNRDTESQRAK</sequence>
<dbReference type="PANTHER" id="PTHR40980:SF4">
    <property type="entry name" value="TONB-DEPENDENT RECEPTOR-LIKE BETA-BARREL DOMAIN-CONTAINING PROTEIN"/>
    <property type="match status" value="1"/>
</dbReference>
<dbReference type="Gene3D" id="2.40.170.20">
    <property type="entry name" value="TonB-dependent receptor, beta-barrel domain"/>
    <property type="match status" value="1"/>
</dbReference>
<dbReference type="Gene3D" id="2.170.130.10">
    <property type="entry name" value="TonB-dependent receptor, plug domain"/>
    <property type="match status" value="1"/>
</dbReference>
<dbReference type="SUPFAM" id="SSF49464">
    <property type="entry name" value="Carboxypeptidase regulatory domain-like"/>
    <property type="match status" value="1"/>
</dbReference>
<dbReference type="RefSeq" id="WP_089365681.1">
    <property type="nucleotide sequence ID" value="NZ_CP023863.1"/>
</dbReference>
<keyword evidence="5" id="KW-1185">Reference proteome</keyword>
<dbReference type="SUPFAM" id="SSF56935">
    <property type="entry name" value="Porins"/>
    <property type="match status" value="1"/>
</dbReference>
<dbReference type="EMBL" id="FZNZ01000006">
    <property type="protein sequence ID" value="SNR71564.1"/>
    <property type="molecule type" value="Genomic_DNA"/>
</dbReference>
<evidence type="ECO:0000313" key="4">
    <source>
        <dbReference type="EMBL" id="SNR71564.1"/>
    </source>
</evidence>
<evidence type="ECO:0000313" key="5">
    <source>
        <dbReference type="Proteomes" id="UP000198427"/>
    </source>
</evidence>
<keyword evidence="4" id="KW-0675">Receptor</keyword>
<dbReference type="KEGG" id="pje:CRM71_08510"/>
<dbReference type="OrthoDB" id="905812at2"/>
<dbReference type="Proteomes" id="UP000198427">
    <property type="component" value="Unassembled WGS sequence"/>
</dbReference>
<accession>A0A2K9H9S5</accession>
<name>A0A2K9H9S5_9BACT</name>
<organism evidence="4 5">
    <name type="scientific">Prevotella jejuni</name>
    <dbReference type="NCBI Taxonomy" id="1177574"/>
    <lineage>
        <taxon>Bacteria</taxon>
        <taxon>Pseudomonadati</taxon>
        <taxon>Bacteroidota</taxon>
        <taxon>Bacteroidia</taxon>
        <taxon>Bacteroidales</taxon>
        <taxon>Prevotellaceae</taxon>
        <taxon>Prevotella</taxon>
    </lineage>
</organism>
<evidence type="ECO:0000256" key="3">
    <source>
        <dbReference type="ARBA" id="ARBA00023237"/>
    </source>
</evidence>
<dbReference type="Pfam" id="PF14905">
    <property type="entry name" value="OMP_b-brl_3"/>
    <property type="match status" value="1"/>
</dbReference>
<dbReference type="GO" id="GO:0009279">
    <property type="term" value="C:cell outer membrane"/>
    <property type="evidence" value="ECO:0007669"/>
    <property type="project" value="UniProtKB-SubCell"/>
</dbReference>
<comment type="caution">
    <text evidence="4">The sequence shown here is derived from an EMBL/GenBank/DDBJ whole genome shotgun (WGS) entry which is preliminary data.</text>
</comment>
<evidence type="ECO:0000256" key="2">
    <source>
        <dbReference type="ARBA" id="ARBA00023136"/>
    </source>
</evidence>
<dbReference type="GeneID" id="94029435"/>